<comment type="caution">
    <text evidence="2">The sequence shown here is derived from an EMBL/GenBank/DDBJ whole genome shotgun (WGS) entry which is preliminary data.</text>
</comment>
<reference evidence="2 3" key="1">
    <citation type="journal article" date="2021" name="Elife">
        <title>Chloroplast acquisition without the gene transfer in kleptoplastic sea slugs, Plakobranchus ocellatus.</title>
        <authorList>
            <person name="Maeda T."/>
            <person name="Takahashi S."/>
            <person name="Yoshida T."/>
            <person name="Shimamura S."/>
            <person name="Takaki Y."/>
            <person name="Nagai Y."/>
            <person name="Toyoda A."/>
            <person name="Suzuki Y."/>
            <person name="Arimoto A."/>
            <person name="Ishii H."/>
            <person name="Satoh N."/>
            <person name="Nishiyama T."/>
            <person name="Hasebe M."/>
            <person name="Maruyama T."/>
            <person name="Minagawa J."/>
            <person name="Obokata J."/>
            <person name="Shigenobu S."/>
        </authorList>
    </citation>
    <scope>NUCLEOTIDE SEQUENCE [LARGE SCALE GENOMIC DNA]</scope>
</reference>
<keyword evidence="1" id="KW-0472">Membrane</keyword>
<dbReference type="EMBL" id="BLXT01002034">
    <property type="protein sequence ID" value="GFN90421.1"/>
    <property type="molecule type" value="Genomic_DNA"/>
</dbReference>
<evidence type="ECO:0000313" key="2">
    <source>
        <dbReference type="EMBL" id="GFN90421.1"/>
    </source>
</evidence>
<proteinExistence type="predicted"/>
<accession>A0AAV3Z586</accession>
<evidence type="ECO:0000313" key="3">
    <source>
        <dbReference type="Proteomes" id="UP000735302"/>
    </source>
</evidence>
<sequence>MNFEFNLGSGLSAYHDTLFSPTQVPLIYSLESPLSQLLNTLVIDFLYFFRFCMVWFLYIASPHQGDLRFSGPPSGQRAGAWDRIRDRWVLADLRKDSLSTVPPTPLST</sequence>
<protein>
    <submittedName>
        <fullName evidence="2">Uncharacterized protein</fullName>
    </submittedName>
</protein>
<evidence type="ECO:0000256" key="1">
    <source>
        <dbReference type="SAM" id="Phobius"/>
    </source>
</evidence>
<keyword evidence="1" id="KW-1133">Transmembrane helix</keyword>
<name>A0AAV3Z586_9GAST</name>
<keyword evidence="3" id="KW-1185">Reference proteome</keyword>
<keyword evidence="1" id="KW-0812">Transmembrane</keyword>
<dbReference type="AlphaFoldDB" id="A0AAV3Z586"/>
<gene>
    <name evidence="2" type="ORF">PoB_001692700</name>
</gene>
<feature type="transmembrane region" description="Helical" evidence="1">
    <location>
        <begin position="37"/>
        <end position="60"/>
    </location>
</feature>
<organism evidence="2 3">
    <name type="scientific">Plakobranchus ocellatus</name>
    <dbReference type="NCBI Taxonomy" id="259542"/>
    <lineage>
        <taxon>Eukaryota</taxon>
        <taxon>Metazoa</taxon>
        <taxon>Spiralia</taxon>
        <taxon>Lophotrochozoa</taxon>
        <taxon>Mollusca</taxon>
        <taxon>Gastropoda</taxon>
        <taxon>Heterobranchia</taxon>
        <taxon>Euthyneura</taxon>
        <taxon>Panpulmonata</taxon>
        <taxon>Sacoglossa</taxon>
        <taxon>Placobranchoidea</taxon>
        <taxon>Plakobranchidae</taxon>
        <taxon>Plakobranchus</taxon>
    </lineage>
</organism>
<dbReference type="Proteomes" id="UP000735302">
    <property type="component" value="Unassembled WGS sequence"/>
</dbReference>